<comment type="caution">
    <text evidence="1">The sequence shown here is derived from an EMBL/GenBank/DDBJ whole genome shotgun (WGS) entry which is preliminary data.</text>
</comment>
<reference evidence="1" key="1">
    <citation type="journal article" date="2015" name="Nature">
        <title>Complex archaea that bridge the gap between prokaryotes and eukaryotes.</title>
        <authorList>
            <person name="Spang A."/>
            <person name="Saw J.H."/>
            <person name="Jorgensen S.L."/>
            <person name="Zaremba-Niedzwiedzka K."/>
            <person name="Martijn J."/>
            <person name="Lind A.E."/>
            <person name="van Eijk R."/>
            <person name="Schleper C."/>
            <person name="Guy L."/>
            <person name="Ettema T.J."/>
        </authorList>
    </citation>
    <scope>NUCLEOTIDE SEQUENCE</scope>
</reference>
<evidence type="ECO:0000313" key="1">
    <source>
        <dbReference type="EMBL" id="KKL22723.1"/>
    </source>
</evidence>
<feature type="non-terminal residue" evidence="1">
    <location>
        <position position="1"/>
    </location>
</feature>
<organism evidence="1">
    <name type="scientific">marine sediment metagenome</name>
    <dbReference type="NCBI Taxonomy" id="412755"/>
    <lineage>
        <taxon>unclassified sequences</taxon>
        <taxon>metagenomes</taxon>
        <taxon>ecological metagenomes</taxon>
    </lineage>
</organism>
<dbReference type="AlphaFoldDB" id="A0A0F9EFH4"/>
<sequence>MMTIKGAQRVLDYRVFRHNFGRFPEHKEMFEMKFEEFKIILSELPNKRVMGAQHRYFQAEFKKLDTWFGKYQEIWSEYFALKKE</sequence>
<dbReference type="EMBL" id="LAZR01037240">
    <property type="protein sequence ID" value="KKL22723.1"/>
    <property type="molecule type" value="Genomic_DNA"/>
</dbReference>
<name>A0A0F9EFH4_9ZZZZ</name>
<gene>
    <name evidence="1" type="ORF">LCGC14_2432580</name>
</gene>
<protein>
    <submittedName>
        <fullName evidence="1">Uncharacterized protein</fullName>
    </submittedName>
</protein>
<accession>A0A0F9EFH4</accession>
<proteinExistence type="predicted"/>